<dbReference type="Gene3D" id="1.20.1720.10">
    <property type="entry name" value="Multidrug resistance protein D"/>
    <property type="match status" value="1"/>
</dbReference>
<feature type="non-terminal residue" evidence="7">
    <location>
        <position position="111"/>
    </location>
</feature>
<dbReference type="SUPFAM" id="SSF103473">
    <property type="entry name" value="MFS general substrate transporter"/>
    <property type="match status" value="1"/>
</dbReference>
<evidence type="ECO:0000256" key="5">
    <source>
        <dbReference type="SAM" id="Phobius"/>
    </source>
</evidence>
<dbReference type="EMBL" id="JAVRRA010001670">
    <property type="protein sequence ID" value="KAK5279472.1"/>
    <property type="molecule type" value="Genomic_DNA"/>
</dbReference>
<evidence type="ECO:0000313" key="7">
    <source>
        <dbReference type="EMBL" id="KAK5279472.1"/>
    </source>
</evidence>
<evidence type="ECO:0000256" key="1">
    <source>
        <dbReference type="ARBA" id="ARBA00004141"/>
    </source>
</evidence>
<dbReference type="InterPro" id="IPR036259">
    <property type="entry name" value="MFS_trans_sf"/>
</dbReference>
<keyword evidence="8" id="KW-1185">Reference proteome</keyword>
<protein>
    <recommendedName>
        <fullName evidence="6">Major facilitator superfamily (MFS) profile domain-containing protein</fullName>
    </recommendedName>
</protein>
<proteinExistence type="predicted"/>
<dbReference type="PANTHER" id="PTHR23502">
    <property type="entry name" value="MAJOR FACILITATOR SUPERFAMILY"/>
    <property type="match status" value="1"/>
</dbReference>
<keyword evidence="4 5" id="KW-0472">Membrane</keyword>
<dbReference type="Proteomes" id="UP001357485">
    <property type="component" value="Unassembled WGS sequence"/>
</dbReference>
<comment type="caution">
    <text evidence="7">The sequence shown here is derived from an EMBL/GenBank/DDBJ whole genome shotgun (WGS) entry which is preliminary data.</text>
</comment>
<reference evidence="7 8" key="1">
    <citation type="submission" date="2023-08" db="EMBL/GenBank/DDBJ databases">
        <title>Black Yeasts Isolated from many extreme environments.</title>
        <authorList>
            <person name="Coleine C."/>
            <person name="Stajich J.E."/>
            <person name="Selbmann L."/>
        </authorList>
    </citation>
    <scope>NUCLEOTIDE SEQUENCE [LARGE SCALE GENOMIC DNA]</scope>
    <source>
        <strain evidence="7 8">CCFEE 536</strain>
    </source>
</reference>
<dbReference type="InterPro" id="IPR011701">
    <property type="entry name" value="MFS"/>
</dbReference>
<name>A0ABR0M3Z2_9PEZI</name>
<evidence type="ECO:0000256" key="4">
    <source>
        <dbReference type="ARBA" id="ARBA00023136"/>
    </source>
</evidence>
<dbReference type="PANTHER" id="PTHR23502:SF7">
    <property type="entry name" value="DRUG_PROTON ANTIPORTER YHK8-RELATED"/>
    <property type="match status" value="1"/>
</dbReference>
<gene>
    <name evidence="7" type="ORF">LTR16_007647</name>
</gene>
<dbReference type="Pfam" id="PF07690">
    <property type="entry name" value="MFS_1"/>
    <property type="match status" value="1"/>
</dbReference>
<keyword evidence="2 5" id="KW-0812">Transmembrane</keyword>
<dbReference type="PROSITE" id="PS50850">
    <property type="entry name" value="MFS"/>
    <property type="match status" value="1"/>
</dbReference>
<keyword evidence="3 5" id="KW-1133">Transmembrane helix</keyword>
<feature type="transmembrane region" description="Helical" evidence="5">
    <location>
        <begin position="58"/>
        <end position="78"/>
    </location>
</feature>
<dbReference type="InterPro" id="IPR020846">
    <property type="entry name" value="MFS_dom"/>
</dbReference>
<evidence type="ECO:0000256" key="2">
    <source>
        <dbReference type="ARBA" id="ARBA00022692"/>
    </source>
</evidence>
<comment type="subcellular location">
    <subcellularLocation>
        <location evidence="1">Membrane</location>
        <topology evidence="1">Multi-pass membrane protein</topology>
    </subcellularLocation>
</comment>
<feature type="domain" description="Major facilitator superfamily (MFS) profile" evidence="6">
    <location>
        <begin position="1"/>
        <end position="111"/>
    </location>
</feature>
<accession>A0ABR0M3Z2</accession>
<organism evidence="7 8">
    <name type="scientific">Cryomyces antarcticus</name>
    <dbReference type="NCBI Taxonomy" id="329879"/>
    <lineage>
        <taxon>Eukaryota</taxon>
        <taxon>Fungi</taxon>
        <taxon>Dikarya</taxon>
        <taxon>Ascomycota</taxon>
        <taxon>Pezizomycotina</taxon>
        <taxon>Dothideomycetes</taxon>
        <taxon>Dothideomycetes incertae sedis</taxon>
        <taxon>Cryomyces</taxon>
    </lineage>
</organism>
<evidence type="ECO:0000256" key="3">
    <source>
        <dbReference type="ARBA" id="ARBA00022989"/>
    </source>
</evidence>
<evidence type="ECO:0000313" key="8">
    <source>
        <dbReference type="Proteomes" id="UP001357485"/>
    </source>
</evidence>
<evidence type="ECO:0000259" key="6">
    <source>
        <dbReference type="PROSITE" id="PS50850"/>
    </source>
</evidence>
<sequence length="111" mass="12490">MAHEQLTLSSVAGGTVGDMFVKSELSAPMMVYTASPFIGPELGPVIGGFINQYTNWRWSFYVLLIWSAVQLTLIFLVVEETYHPVLLRQKAIKLRKETGNEAWKAPIEKMT</sequence>